<name>A0ABD5B199_ELIMR</name>
<dbReference type="Gene3D" id="1.10.3680.10">
    <property type="entry name" value="TerB-like"/>
    <property type="match status" value="1"/>
</dbReference>
<dbReference type="EMBL" id="JAUCQJ010000001">
    <property type="protein sequence ID" value="MDQ8747608.1"/>
    <property type="molecule type" value="Genomic_DNA"/>
</dbReference>
<reference evidence="1 2" key="1">
    <citation type="submission" date="2023-06" db="EMBL/GenBank/DDBJ databases">
        <title>Nosocomial Elizabethkingia miricola genome.</title>
        <authorList>
            <person name="Morgado S."/>
            <person name="Fonseca E."/>
            <person name="Freitas F."/>
            <person name="Vicente A.C."/>
        </authorList>
    </citation>
    <scope>NUCLEOTIDE SEQUENCE [LARGE SCALE GENOMIC DNA]</scope>
    <source>
        <strain evidence="1 2">EM15</strain>
    </source>
</reference>
<protein>
    <recommendedName>
        <fullName evidence="3">TerB family tellurite resistance protein</fullName>
    </recommendedName>
</protein>
<dbReference type="RefSeq" id="WP_078794298.1">
    <property type="nucleotide sequence ID" value="NZ_JAUCQJ010000001.1"/>
</dbReference>
<evidence type="ECO:0008006" key="3">
    <source>
        <dbReference type="Google" id="ProtNLM"/>
    </source>
</evidence>
<proteinExistence type="predicted"/>
<accession>A0ABD5B199</accession>
<dbReference type="Proteomes" id="UP001239265">
    <property type="component" value="Unassembled WGS sequence"/>
</dbReference>
<dbReference type="AlphaFoldDB" id="A0ABD5B199"/>
<gene>
    <name evidence="1" type="ORF">QT385_03075</name>
</gene>
<evidence type="ECO:0000313" key="1">
    <source>
        <dbReference type="EMBL" id="MDQ8747608.1"/>
    </source>
</evidence>
<sequence length="134" mass="15449">MNTQISENLKVHFLRLYQMALSDDDFSLAELKMLYKIAEERGIPVKSLDEILLSPVNARNVLPHTLEEKIACLYDLVLMILSDGRIDINERIALEKYIRLFGFTEENISAIAEYLLEAVRNGKTKNDILHELQN</sequence>
<dbReference type="SUPFAM" id="SSF158682">
    <property type="entry name" value="TerB-like"/>
    <property type="match status" value="1"/>
</dbReference>
<comment type="caution">
    <text evidence="1">The sequence shown here is derived from an EMBL/GenBank/DDBJ whole genome shotgun (WGS) entry which is preliminary data.</text>
</comment>
<evidence type="ECO:0000313" key="2">
    <source>
        <dbReference type="Proteomes" id="UP001239265"/>
    </source>
</evidence>
<organism evidence="1 2">
    <name type="scientific">Elizabethkingia miricola</name>
    <name type="common">Chryseobacterium miricola</name>
    <dbReference type="NCBI Taxonomy" id="172045"/>
    <lineage>
        <taxon>Bacteria</taxon>
        <taxon>Pseudomonadati</taxon>
        <taxon>Bacteroidota</taxon>
        <taxon>Flavobacteriia</taxon>
        <taxon>Flavobacteriales</taxon>
        <taxon>Weeksellaceae</taxon>
        <taxon>Elizabethkingia</taxon>
    </lineage>
</organism>
<dbReference type="InterPro" id="IPR029024">
    <property type="entry name" value="TerB-like"/>
</dbReference>